<protein>
    <submittedName>
        <fullName evidence="2">Uncharacterized protein</fullName>
    </submittedName>
</protein>
<reference evidence="2 3" key="1">
    <citation type="submission" date="2020-04" db="EMBL/GenBank/DDBJ databases">
        <title>Enterovirga sp. isolate from soil.</title>
        <authorList>
            <person name="Chea S."/>
            <person name="Kim D.-U."/>
        </authorList>
    </citation>
    <scope>NUCLEOTIDE SEQUENCE [LARGE SCALE GENOMIC DNA]</scope>
    <source>
        <strain evidence="2 3">DB1703</strain>
    </source>
</reference>
<evidence type="ECO:0000313" key="2">
    <source>
        <dbReference type="EMBL" id="NNM71412.1"/>
    </source>
</evidence>
<evidence type="ECO:0000256" key="1">
    <source>
        <dbReference type="SAM" id="MobiDB-lite"/>
    </source>
</evidence>
<dbReference type="AlphaFoldDB" id="A0A849HWD3"/>
<keyword evidence="3" id="KW-1185">Reference proteome</keyword>
<evidence type="ECO:0000313" key="3">
    <source>
        <dbReference type="Proteomes" id="UP000564885"/>
    </source>
</evidence>
<accession>A0A849HWD3</accession>
<dbReference type="Proteomes" id="UP000564885">
    <property type="component" value="Unassembled WGS sequence"/>
</dbReference>
<feature type="region of interest" description="Disordered" evidence="1">
    <location>
        <begin position="316"/>
        <end position="335"/>
    </location>
</feature>
<name>A0A849HWD3_9HYPH</name>
<organism evidence="2 3">
    <name type="scientific">Enterovirga aerilata</name>
    <dbReference type="NCBI Taxonomy" id="2730920"/>
    <lineage>
        <taxon>Bacteria</taxon>
        <taxon>Pseudomonadati</taxon>
        <taxon>Pseudomonadota</taxon>
        <taxon>Alphaproteobacteria</taxon>
        <taxon>Hyphomicrobiales</taxon>
        <taxon>Methylobacteriaceae</taxon>
        <taxon>Enterovirga</taxon>
    </lineage>
</organism>
<dbReference type="RefSeq" id="WP_171216874.1">
    <property type="nucleotide sequence ID" value="NZ_JABEPP010000001.1"/>
</dbReference>
<feature type="region of interest" description="Disordered" evidence="1">
    <location>
        <begin position="1"/>
        <end position="60"/>
    </location>
</feature>
<sequence>MPNDTVPAAALGLPASNESPARPNRSKQPRTASCDVRRSTDPAEIATDVPPRPNRGSNLEDGMSRHEAFTGEATPISAADLVTLSDESARRVDELFAEWLDQVLELKRAQRILAECIAAMPWWAQPGPSTVHSDGRLSGRNSWIPALQQFELPTGMVHIIIRPGESEFRERYLNHPFLREDERQHAFDKAMARLKEREEAQAVEMRRSGTASARRIESEHHLRLSRWSTMIGKTPPSPSRLAFRAIELIAWMSVGDVAFSKQSDALRDLRIYHEGETLKNLIPVLPPRLREQAERVIRPGAGPMRKWSYWHGDTPLRSGFGRPPAELLTPKQDTD</sequence>
<gene>
    <name evidence="2" type="ORF">HJG44_03250</name>
</gene>
<dbReference type="EMBL" id="JABEPP010000001">
    <property type="protein sequence ID" value="NNM71412.1"/>
    <property type="molecule type" value="Genomic_DNA"/>
</dbReference>
<comment type="caution">
    <text evidence="2">The sequence shown here is derived from an EMBL/GenBank/DDBJ whole genome shotgun (WGS) entry which is preliminary data.</text>
</comment>
<proteinExistence type="predicted"/>